<reference evidence="2 3" key="1">
    <citation type="submission" date="2019-02" db="EMBL/GenBank/DDBJ databases">
        <title>Deep-cultivation of Planctomycetes and their phenomic and genomic characterization uncovers novel biology.</title>
        <authorList>
            <person name="Wiegand S."/>
            <person name="Jogler M."/>
            <person name="Boedeker C."/>
            <person name="Pinto D."/>
            <person name="Vollmers J."/>
            <person name="Rivas-Marin E."/>
            <person name="Kohn T."/>
            <person name="Peeters S.H."/>
            <person name="Heuer A."/>
            <person name="Rast P."/>
            <person name="Oberbeckmann S."/>
            <person name="Bunk B."/>
            <person name="Jeske O."/>
            <person name="Meyerdierks A."/>
            <person name="Storesund J.E."/>
            <person name="Kallscheuer N."/>
            <person name="Luecker S."/>
            <person name="Lage O.M."/>
            <person name="Pohl T."/>
            <person name="Merkel B.J."/>
            <person name="Hornburger P."/>
            <person name="Mueller R.-W."/>
            <person name="Bruemmer F."/>
            <person name="Labrenz M."/>
            <person name="Spormann A.M."/>
            <person name="Op den Camp H."/>
            <person name="Overmann J."/>
            <person name="Amann R."/>
            <person name="Jetten M.S.M."/>
            <person name="Mascher T."/>
            <person name="Medema M.H."/>
            <person name="Devos D.P."/>
            <person name="Kaster A.-K."/>
            <person name="Ovreas L."/>
            <person name="Rohde M."/>
            <person name="Galperin M.Y."/>
            <person name="Jogler C."/>
        </authorList>
    </citation>
    <scope>NUCLEOTIDE SEQUENCE [LARGE SCALE GENOMIC DNA]</scope>
    <source>
        <strain evidence="2 3">Mal52</strain>
    </source>
</reference>
<feature type="transmembrane region" description="Helical" evidence="1">
    <location>
        <begin position="49"/>
        <end position="66"/>
    </location>
</feature>
<dbReference type="RefSeq" id="WP_145376730.1">
    <property type="nucleotide sequence ID" value="NZ_CP036276.1"/>
</dbReference>
<evidence type="ECO:0000313" key="2">
    <source>
        <dbReference type="EMBL" id="QDU44359.1"/>
    </source>
</evidence>
<accession>A0A517ZPF3</accession>
<keyword evidence="1" id="KW-0472">Membrane</keyword>
<gene>
    <name evidence="2" type="ORF">Mal52_28400</name>
</gene>
<organism evidence="2 3">
    <name type="scientific">Symmachiella dynata</name>
    <dbReference type="NCBI Taxonomy" id="2527995"/>
    <lineage>
        <taxon>Bacteria</taxon>
        <taxon>Pseudomonadati</taxon>
        <taxon>Planctomycetota</taxon>
        <taxon>Planctomycetia</taxon>
        <taxon>Planctomycetales</taxon>
        <taxon>Planctomycetaceae</taxon>
        <taxon>Symmachiella</taxon>
    </lineage>
</organism>
<dbReference type="Proteomes" id="UP000319383">
    <property type="component" value="Chromosome"/>
</dbReference>
<dbReference type="KEGG" id="sdyn:Mal52_28400"/>
<keyword evidence="3" id="KW-1185">Reference proteome</keyword>
<evidence type="ECO:0000256" key="1">
    <source>
        <dbReference type="SAM" id="Phobius"/>
    </source>
</evidence>
<protein>
    <submittedName>
        <fullName evidence="2">Uncharacterized protein</fullName>
    </submittedName>
</protein>
<feature type="transmembrane region" description="Helical" evidence="1">
    <location>
        <begin position="12"/>
        <end position="29"/>
    </location>
</feature>
<keyword evidence="1" id="KW-1133">Transmembrane helix</keyword>
<proteinExistence type="predicted"/>
<keyword evidence="1" id="KW-0812">Transmembrane</keyword>
<name>A0A517ZPF3_9PLAN</name>
<dbReference type="AlphaFoldDB" id="A0A517ZPF3"/>
<sequence length="140" mass="16545">MSDIDPFDLNFVLVSVLTIVYWGFLHWIMRPQQQRWSTSQTIQYTCRGLLCYVILVIVPLGTLPLPPQSPLDRTDLIADVDAFDRINLLYERIRQAEFESRMYWQNVNTQQNIRMICVLMSIIYTAERLAKRYVNDQVNV</sequence>
<evidence type="ECO:0000313" key="3">
    <source>
        <dbReference type="Proteomes" id="UP000319383"/>
    </source>
</evidence>
<dbReference type="EMBL" id="CP036276">
    <property type="protein sequence ID" value="QDU44359.1"/>
    <property type="molecule type" value="Genomic_DNA"/>
</dbReference>